<sequence>MKNYCNTNIQIPKNIILAEEIWSFFTKYKVISKRETLDHCRCMC</sequence>
<dbReference type="STRING" id="459349.CLOAM1083"/>
<dbReference type="Proteomes" id="UP000002019">
    <property type="component" value="Chromosome"/>
</dbReference>
<keyword evidence="2" id="KW-1185">Reference proteome</keyword>
<accession>B0VHX5</accession>
<dbReference type="EMBL" id="CU466930">
    <property type="protein sequence ID" value="CAO80946.1"/>
    <property type="molecule type" value="Genomic_DNA"/>
</dbReference>
<dbReference type="HOGENOM" id="CLU_3214221_0_0_0"/>
<reference evidence="1 2" key="1">
    <citation type="journal article" date="2008" name="J. Bacteriol.">
        <title>'Candidatus Cloacamonas acidaminovorans': genome sequence reconstruction provides a first glimpse of a new bacterial division.</title>
        <authorList>
            <person name="Pelletier E."/>
            <person name="Kreimeyer A."/>
            <person name="Bocs S."/>
            <person name="Rouy Z."/>
            <person name="Gyapay G."/>
            <person name="Chouari R."/>
            <person name="Riviere D."/>
            <person name="Ganesan A."/>
            <person name="Daegelen P."/>
            <person name="Sghir A."/>
            <person name="Cohen G.N."/>
            <person name="Medigue C."/>
            <person name="Weissenbach J."/>
            <person name="Le Paslier D."/>
        </authorList>
    </citation>
    <scope>NUCLEOTIDE SEQUENCE [LARGE SCALE GENOMIC DNA]</scope>
    <source>
        <strain evidence="2">Evry</strain>
    </source>
</reference>
<gene>
    <name evidence="1" type="ordered locus">CLOAM1083</name>
</gene>
<dbReference type="KEGG" id="caci:CLOAM1083"/>
<proteinExistence type="predicted"/>
<dbReference type="AlphaFoldDB" id="B0VHX5"/>
<evidence type="ECO:0000313" key="1">
    <source>
        <dbReference type="EMBL" id="CAO80946.1"/>
    </source>
</evidence>
<name>B0VHX5_CLOAI</name>
<evidence type="ECO:0000313" key="2">
    <source>
        <dbReference type="Proteomes" id="UP000002019"/>
    </source>
</evidence>
<protein>
    <submittedName>
        <fullName evidence="1">Uncharacterized protein</fullName>
    </submittedName>
</protein>
<organism evidence="1 2">
    <name type="scientific">Cloacimonas acidaminovorans (strain Evry)</name>
    <dbReference type="NCBI Taxonomy" id="459349"/>
    <lineage>
        <taxon>Bacteria</taxon>
        <taxon>Pseudomonadati</taxon>
        <taxon>Candidatus Cloacimonadota</taxon>
        <taxon>Candidatus Cloacimonadia</taxon>
        <taxon>Candidatus Cloacimonadales</taxon>
        <taxon>Candidatus Cloacimonadaceae</taxon>
        <taxon>Candidatus Cloacimonas</taxon>
    </lineage>
</organism>